<feature type="region of interest" description="Disordered" evidence="2">
    <location>
        <begin position="192"/>
        <end position="215"/>
    </location>
</feature>
<evidence type="ECO:0000256" key="2">
    <source>
        <dbReference type="SAM" id="MobiDB-lite"/>
    </source>
</evidence>
<keyword evidence="1" id="KW-0175">Coiled coil</keyword>
<gene>
    <name evidence="3" type="ORF">QSP1433_LOCUS11159</name>
</gene>
<dbReference type="EMBL" id="HBHK01017608">
    <property type="protein sequence ID" value="CAD9691942.1"/>
    <property type="molecule type" value="Transcribed_RNA"/>
</dbReference>
<reference evidence="3" key="1">
    <citation type="submission" date="2021-01" db="EMBL/GenBank/DDBJ databases">
        <authorList>
            <person name="Corre E."/>
            <person name="Pelletier E."/>
            <person name="Niang G."/>
            <person name="Scheremetjew M."/>
            <person name="Finn R."/>
            <person name="Kale V."/>
            <person name="Holt S."/>
            <person name="Cochrane G."/>
            <person name="Meng A."/>
            <person name="Brown T."/>
            <person name="Cohen L."/>
        </authorList>
    </citation>
    <scope>NUCLEOTIDE SEQUENCE</scope>
    <source>
        <strain evidence="3">NY070348D</strain>
    </source>
</reference>
<feature type="coiled-coil region" evidence="1">
    <location>
        <begin position="77"/>
        <end position="122"/>
    </location>
</feature>
<evidence type="ECO:0000313" key="3">
    <source>
        <dbReference type="EMBL" id="CAD9691942.1"/>
    </source>
</evidence>
<feature type="coiled-coil region" evidence="1">
    <location>
        <begin position="254"/>
        <end position="288"/>
    </location>
</feature>
<organism evidence="3">
    <name type="scientific">Mucochytrium quahogii</name>
    <dbReference type="NCBI Taxonomy" id="96639"/>
    <lineage>
        <taxon>Eukaryota</taxon>
        <taxon>Sar</taxon>
        <taxon>Stramenopiles</taxon>
        <taxon>Bigyra</taxon>
        <taxon>Labyrinthulomycetes</taxon>
        <taxon>Thraustochytrida</taxon>
        <taxon>Thraustochytriidae</taxon>
        <taxon>Mucochytrium</taxon>
    </lineage>
</organism>
<evidence type="ECO:0000256" key="1">
    <source>
        <dbReference type="SAM" id="Coils"/>
    </source>
</evidence>
<feature type="coiled-coil region" evidence="1">
    <location>
        <begin position="316"/>
        <end position="374"/>
    </location>
</feature>
<accession>A0A7S2S9D0</accession>
<proteinExistence type="predicted"/>
<dbReference type="AlphaFoldDB" id="A0A7S2S9D0"/>
<name>A0A7S2S9D0_9STRA</name>
<protein>
    <submittedName>
        <fullName evidence="3">Uncharacterized protein</fullName>
    </submittedName>
</protein>
<sequence>MTDTIDGAHKCARCSQLEKALELAQSRTANATRLAGKLKVELEKKLEEDVGFKKKLSRIEEREAQLKEGQMGMKNQVNELKYRNKHLSTELAEKKKALREVRLRTNARLARLSENLEAAEGATLLRIEDVNYAANAIQSSVVDLQRHLGSRGFHAVNSHTARELMKKLWDSSVKLTKACGAVSYQRKIDIPEGDDLGSTRGDDHDSLQDSWDSEDNIHNSIDKRARLIKRLRKQAEGAAVTVAAKDGRIKVVGESQAKSMVRELTNLCTELEEENKALLVKIEELRSQLSTSSSKAELSTIVTKYRLAIVKSRTSEKALKKRLGRSEAQIDKLRENEIKSIELERKLEQMKIVAREQKEKYTSLVKEYDHLNSQLKRYKISEETRKEFLESVRKEKNTTGVVETFPFLSPSENVGFGYEGFQRNIDEDVIDPVSFKSNLYDSNKSSSSYPDHVGGGNAGSVRFMGADYMPKETGQHGSFVPGGGYTDSVGDSARASFSVPDIASDLKVLNEEIARLQESLHGV</sequence>